<keyword evidence="3" id="KW-1133">Transmembrane helix</keyword>
<keyword evidence="5" id="KW-0732">Signal</keyword>
<name>A0A6J8A161_MYTCO</name>
<keyword evidence="8" id="KW-1185">Reference proteome</keyword>
<organism evidence="7 8">
    <name type="scientific">Mytilus coruscus</name>
    <name type="common">Sea mussel</name>
    <dbReference type="NCBI Taxonomy" id="42192"/>
    <lineage>
        <taxon>Eukaryota</taxon>
        <taxon>Metazoa</taxon>
        <taxon>Spiralia</taxon>
        <taxon>Lophotrochozoa</taxon>
        <taxon>Mollusca</taxon>
        <taxon>Bivalvia</taxon>
        <taxon>Autobranchia</taxon>
        <taxon>Pteriomorphia</taxon>
        <taxon>Mytilida</taxon>
        <taxon>Mytiloidea</taxon>
        <taxon>Mytilidae</taxon>
        <taxon>Mytilinae</taxon>
        <taxon>Mytilus</taxon>
    </lineage>
</organism>
<evidence type="ECO:0000256" key="5">
    <source>
        <dbReference type="SAM" id="SignalP"/>
    </source>
</evidence>
<evidence type="ECO:0000313" key="8">
    <source>
        <dbReference type="Proteomes" id="UP000507470"/>
    </source>
</evidence>
<keyword evidence="2" id="KW-0812">Transmembrane</keyword>
<dbReference type="EMBL" id="CACVKT020000425">
    <property type="protein sequence ID" value="CAC5359115.1"/>
    <property type="molecule type" value="Genomic_DNA"/>
</dbReference>
<evidence type="ECO:0000256" key="1">
    <source>
        <dbReference type="ARBA" id="ARBA00004370"/>
    </source>
</evidence>
<feature type="chain" id="PRO_5026892463" description="Receptor ligand binding region domain-containing protein" evidence="5">
    <location>
        <begin position="25"/>
        <end position="230"/>
    </location>
</feature>
<comment type="subcellular location">
    <subcellularLocation>
        <location evidence="1">Membrane</location>
    </subcellularLocation>
</comment>
<dbReference type="InterPro" id="IPR028082">
    <property type="entry name" value="Peripla_BP_I"/>
</dbReference>
<evidence type="ECO:0000256" key="3">
    <source>
        <dbReference type="ARBA" id="ARBA00022989"/>
    </source>
</evidence>
<dbReference type="SUPFAM" id="SSF53822">
    <property type="entry name" value="Periplasmic binding protein-like I"/>
    <property type="match status" value="1"/>
</dbReference>
<dbReference type="GO" id="GO:0007165">
    <property type="term" value="P:signal transduction"/>
    <property type="evidence" value="ECO:0007669"/>
    <property type="project" value="TreeGrafter"/>
</dbReference>
<dbReference type="GO" id="GO:0038023">
    <property type="term" value="F:signaling receptor activity"/>
    <property type="evidence" value="ECO:0007669"/>
    <property type="project" value="TreeGrafter"/>
</dbReference>
<keyword evidence="4" id="KW-0472">Membrane</keyword>
<dbReference type="Pfam" id="PF01094">
    <property type="entry name" value="ANF_receptor"/>
    <property type="match status" value="1"/>
</dbReference>
<protein>
    <recommendedName>
        <fullName evidence="6">Receptor ligand binding region domain-containing protein</fullName>
    </recommendedName>
</protein>
<dbReference type="PANTHER" id="PTHR44755:SF11">
    <property type="entry name" value="ATRIAL NATRIURETIC PEPTIDE RECEPTOR 3 ISOFORM X1"/>
    <property type="match status" value="1"/>
</dbReference>
<dbReference type="InterPro" id="IPR052612">
    <property type="entry name" value="ANP_Clearance_Receptor"/>
</dbReference>
<dbReference type="PROSITE" id="PS51257">
    <property type="entry name" value="PROKAR_LIPOPROTEIN"/>
    <property type="match status" value="1"/>
</dbReference>
<dbReference type="GO" id="GO:0016020">
    <property type="term" value="C:membrane"/>
    <property type="evidence" value="ECO:0007669"/>
    <property type="project" value="UniProtKB-SubCell"/>
</dbReference>
<dbReference type="OrthoDB" id="10065302at2759"/>
<reference evidence="7 8" key="1">
    <citation type="submission" date="2020-06" db="EMBL/GenBank/DDBJ databases">
        <authorList>
            <person name="Li R."/>
            <person name="Bekaert M."/>
        </authorList>
    </citation>
    <scope>NUCLEOTIDE SEQUENCE [LARGE SCALE GENOMIC DNA]</scope>
    <source>
        <strain evidence="8">wild</strain>
    </source>
</reference>
<dbReference type="InterPro" id="IPR001828">
    <property type="entry name" value="ANF_lig-bd_rcpt"/>
</dbReference>
<accession>A0A6J8A161</accession>
<dbReference type="PANTHER" id="PTHR44755">
    <property type="entry name" value="NATRIURETIC PEPTIDE RECEPTOR 3-RELATED"/>
    <property type="match status" value="1"/>
</dbReference>
<gene>
    <name evidence="7" type="ORF">MCOR_2123</name>
</gene>
<evidence type="ECO:0000259" key="6">
    <source>
        <dbReference type="Pfam" id="PF01094"/>
    </source>
</evidence>
<evidence type="ECO:0000256" key="4">
    <source>
        <dbReference type="ARBA" id="ARBA00023136"/>
    </source>
</evidence>
<feature type="domain" description="Receptor ligand binding region" evidence="6">
    <location>
        <begin position="44"/>
        <end position="173"/>
    </location>
</feature>
<evidence type="ECO:0000256" key="2">
    <source>
        <dbReference type="ARBA" id="ARBA00022692"/>
    </source>
</evidence>
<evidence type="ECO:0000313" key="7">
    <source>
        <dbReference type="EMBL" id="CAC5359115.1"/>
    </source>
</evidence>
<feature type="signal peptide" evidence="5">
    <location>
        <begin position="1"/>
        <end position="24"/>
    </location>
</feature>
<dbReference type="GO" id="GO:0017046">
    <property type="term" value="F:peptide hormone binding"/>
    <property type="evidence" value="ECO:0007669"/>
    <property type="project" value="TreeGrafter"/>
</dbReference>
<dbReference type="Gene3D" id="3.40.50.2300">
    <property type="match status" value="1"/>
</dbReference>
<dbReference type="Proteomes" id="UP000507470">
    <property type="component" value="Unassembled WGS sequence"/>
</dbReference>
<dbReference type="AlphaFoldDB" id="A0A6J8A161"/>
<sequence>MDTRNILQFLLMQVLCACAKQIRSITIGTIVPEDNSRLFSINRVEPAMAIALEKVVGELRIITDRNITIHFADSKCNVADGMNEAINFFVKKEVDVFFGPCCDYAAAPVGRQIHYWNIAMVTPGAMARDFVEKKHMFNLMTRVGPNMNSLINFLTTLFKTYNWNKVNLLYDPEGQSRIVNRYCHIAADGMHYGLTLQQQDYFKFDNIDMILQSFIENIGKETAGMYKLFI</sequence>
<proteinExistence type="predicted"/>